<gene>
    <name evidence="3" type="ORF">C0197_02950</name>
</gene>
<feature type="domain" description="Rad50/SbcC-type AAA" evidence="2">
    <location>
        <begin position="6"/>
        <end position="283"/>
    </location>
</feature>
<feature type="coiled-coil region" evidence="1">
    <location>
        <begin position="539"/>
        <end position="809"/>
    </location>
</feature>
<reference evidence="3 4" key="1">
    <citation type="submission" date="2018-01" db="EMBL/GenBank/DDBJ databases">
        <title>Metagenomic assembled genomes from two thermal pools in the Uzon Caldera, Kamchatka, Russia.</title>
        <authorList>
            <person name="Wilkins L."/>
            <person name="Ettinger C."/>
        </authorList>
    </citation>
    <scope>NUCLEOTIDE SEQUENCE [LARGE SCALE GENOMIC DNA]</scope>
    <source>
        <strain evidence="3">ZAV-15</strain>
    </source>
</reference>
<dbReference type="Proteomes" id="UP000235731">
    <property type="component" value="Unassembled WGS sequence"/>
</dbReference>
<feature type="coiled-coil region" evidence="1">
    <location>
        <begin position="226"/>
        <end position="290"/>
    </location>
</feature>
<keyword evidence="1" id="KW-0175">Coiled coil</keyword>
<protein>
    <recommendedName>
        <fullName evidence="2">Rad50/SbcC-type AAA domain-containing protein</fullName>
    </recommendedName>
</protein>
<feature type="coiled-coil region" evidence="1">
    <location>
        <begin position="321"/>
        <end position="463"/>
    </location>
</feature>
<organism evidence="3 4">
    <name type="scientific">Caldimicrobium thiodismutans</name>
    <dbReference type="NCBI Taxonomy" id="1653476"/>
    <lineage>
        <taxon>Bacteria</taxon>
        <taxon>Pseudomonadati</taxon>
        <taxon>Thermodesulfobacteriota</taxon>
        <taxon>Thermodesulfobacteria</taxon>
        <taxon>Thermodesulfobacteriales</taxon>
        <taxon>Thermodesulfobacteriaceae</taxon>
        <taxon>Caldimicrobium</taxon>
    </lineage>
</organism>
<evidence type="ECO:0000256" key="1">
    <source>
        <dbReference type="SAM" id="Coils"/>
    </source>
</evidence>
<dbReference type="PANTHER" id="PTHR32114:SF2">
    <property type="entry name" value="ABC TRANSPORTER ABCH.3"/>
    <property type="match status" value="1"/>
</dbReference>
<dbReference type="PANTHER" id="PTHR32114">
    <property type="entry name" value="ABC TRANSPORTER ABCH.3"/>
    <property type="match status" value="1"/>
</dbReference>
<dbReference type="AlphaFoldDB" id="A0A2N7PJW1"/>
<dbReference type="GO" id="GO:0006302">
    <property type="term" value="P:double-strand break repair"/>
    <property type="evidence" value="ECO:0007669"/>
    <property type="project" value="InterPro"/>
</dbReference>
<dbReference type="EMBL" id="PNIE01000040">
    <property type="protein sequence ID" value="PMP63299.1"/>
    <property type="molecule type" value="Genomic_DNA"/>
</dbReference>
<dbReference type="Pfam" id="PF13476">
    <property type="entry name" value="AAA_23"/>
    <property type="match status" value="1"/>
</dbReference>
<name>A0A2N7PJW1_9BACT</name>
<evidence type="ECO:0000313" key="3">
    <source>
        <dbReference type="EMBL" id="PMP63299.1"/>
    </source>
</evidence>
<accession>A0A2N7PJW1</accession>
<dbReference type="InterPro" id="IPR027417">
    <property type="entry name" value="P-loop_NTPase"/>
</dbReference>
<dbReference type="InterPro" id="IPR038729">
    <property type="entry name" value="Rad50/SbcC_AAA"/>
</dbReference>
<dbReference type="GO" id="GO:0016887">
    <property type="term" value="F:ATP hydrolysis activity"/>
    <property type="evidence" value="ECO:0007669"/>
    <property type="project" value="InterPro"/>
</dbReference>
<sequence>MRPLYLSVKGFGPYLKVEINEDIFNLIHRERLFLITGEIGAGKTTLFDAILFSLFGEASFPERSAKDLISHLLKKNPQILPEVIFKFFFGGKTYKIVRRPAFGRHNASVSLWINDILYSQKSQEVSQKIKELLGLEAKQFKKVFLIPQGEYREVILSEPRERKELFEKLFDTAFLGRLEEFFKNKVKLLKEKISSLREKEREILALAEVSSFEELMEKILYHASEISKGESKLSSVSAKLKSLEEELKKLEKAHELLSNYFKLKEEKIQLENKKEEIDSLRERVFKLKALMENLYHYETIRKLWVQLRQKAKQRKDLFSASIKLKEELSNTQEEWEKLREREPDLEKKKEIFLQKKRAFEAIQRYQELLKELREMEDKLMKIEEERNNLEKEIEKREFFRDYLEKQRKLSELKKKERDLRLYQEKKEEYQKLLKEKEELEKKRDELKEEIESLERKAIAIKLAETLKEGEPCPVCGSKVHPHKASADLFLFSLDPKKKELEKLEIFLEKEKSLLSQREGELSILKERLPEDEKFFYLQLRELEETLKALENISLTFKNSENYETKERELNKELEKLNLKKKELEREYIELQAKKGAIEEKLKTLEESHFYGEQPEEDKLKREIQELEKFFQEYDNEKRALEERLKNLQKELVENQTKLQDLQRELEEKVSEYRNSLRILKELIKRGIFKNFQELKDYYQDLSNLKNYEEKIQSFEENFRRNKRALEELKRDLEGLGVFLAKEDLDQLKELLEAINKKKIDLSEKRQNLSEKRDQILGEVKKIEEVLKNLEKHKKRYEEILEEKRSLEEEYPYLEKIFNLLSGNTSKISFHSYALSKYLSLILKRASFYLSDFTLGRYRFVEGEVFTKQFILEVFDNYTGTKREVKTLSGGESFLASLSFALSSADILISLSKRGPFETLLIDEGFGSLDEKTLERVIQGLLQVSQKTGKIVGIISHLRELKDRFPVVIEVIKDREKGSRLKIWRNF</sequence>
<dbReference type="SUPFAM" id="SSF52540">
    <property type="entry name" value="P-loop containing nucleoside triphosphate hydrolases"/>
    <property type="match status" value="2"/>
</dbReference>
<evidence type="ECO:0000259" key="2">
    <source>
        <dbReference type="Pfam" id="PF13476"/>
    </source>
</evidence>
<comment type="caution">
    <text evidence="3">The sequence shown here is derived from an EMBL/GenBank/DDBJ whole genome shotgun (WGS) entry which is preliminary data.</text>
</comment>
<evidence type="ECO:0000313" key="4">
    <source>
        <dbReference type="Proteomes" id="UP000235731"/>
    </source>
</evidence>
<proteinExistence type="predicted"/>
<dbReference type="Pfam" id="PF13558">
    <property type="entry name" value="SbcC_Walker_B"/>
    <property type="match status" value="1"/>
</dbReference>
<dbReference type="Gene3D" id="3.40.50.300">
    <property type="entry name" value="P-loop containing nucleotide triphosphate hydrolases"/>
    <property type="match status" value="2"/>
</dbReference>